<dbReference type="PANTHER" id="PTHR30023:SF0">
    <property type="entry name" value="PENICILLIN-SENSITIVE CARBOXYPEPTIDASE A"/>
    <property type="match status" value="1"/>
</dbReference>
<sequence length="393" mass="42703">MIKHLRPLGILLAFALALSAAPAQAIGKLAPTAIPAVFQTLSNSKFLADPSMILVDAMTGEVVFDRNSTQARKPASVIKLLSTTSVLSYLDGQKVFNTNIYKGINPSTIVINGEYDPWISLIQSQAKKMGRTSLPRLGFNTINRYSEITGTKTKRLRILYTGLFPQDLANLQAFLKKRGVRTTVERVTTEEAVMQSAEPLVLSTSPTLETMVKWTLLWSDNVLAERLARLAAVTSGETFNTQGVADTFHTVLTSFGIDPDKIEVSDGSGLSKQNRVTAKAIAELLMKIRNDPKYASIYDGLPIGGVSGTLQKRFLTTAPQAVGLVHAKTGTLSGTVSLAGYVDSEDRQYIFVAIADKIPRRYSASERARDTLDRILGKIAAPIFPELVPITTS</sequence>
<protein>
    <submittedName>
        <fullName evidence="3">Unannotated protein</fullName>
    </submittedName>
</protein>
<dbReference type="SUPFAM" id="SSF56601">
    <property type="entry name" value="beta-lactamase/transpeptidase-like"/>
    <property type="match status" value="1"/>
</dbReference>
<dbReference type="PRINTS" id="PR00922">
    <property type="entry name" value="DADACBPTASE3"/>
</dbReference>
<dbReference type="EMBL" id="CAEZVH010000004">
    <property type="protein sequence ID" value="CAB4619493.1"/>
    <property type="molecule type" value="Genomic_DNA"/>
</dbReference>
<dbReference type="AlphaFoldDB" id="A0A6J6AJC2"/>
<dbReference type="GO" id="GO:0006508">
    <property type="term" value="P:proteolysis"/>
    <property type="evidence" value="ECO:0007669"/>
    <property type="project" value="InterPro"/>
</dbReference>
<accession>A0A6J6AJC2</accession>
<keyword evidence="2" id="KW-0378">Hydrolase</keyword>
<dbReference type="InterPro" id="IPR012338">
    <property type="entry name" value="Beta-lactam/transpept-like"/>
</dbReference>
<dbReference type="Pfam" id="PF02113">
    <property type="entry name" value="Peptidase_S13"/>
    <property type="match status" value="1"/>
</dbReference>
<dbReference type="InterPro" id="IPR000667">
    <property type="entry name" value="Peptidase_S13"/>
</dbReference>
<reference evidence="3" key="1">
    <citation type="submission" date="2020-05" db="EMBL/GenBank/DDBJ databases">
        <authorList>
            <person name="Chiriac C."/>
            <person name="Salcher M."/>
            <person name="Ghai R."/>
            <person name="Kavagutti S V."/>
        </authorList>
    </citation>
    <scope>NUCLEOTIDE SEQUENCE</scope>
</reference>
<dbReference type="PANTHER" id="PTHR30023">
    <property type="entry name" value="D-ALANYL-D-ALANINE CARBOXYPEPTIDASE"/>
    <property type="match status" value="1"/>
</dbReference>
<evidence type="ECO:0000313" key="3">
    <source>
        <dbReference type="EMBL" id="CAB4370492.1"/>
    </source>
</evidence>
<name>A0A6J6AJC2_9ZZZZ</name>
<comment type="similarity">
    <text evidence="1">Belongs to the peptidase S13 family.</text>
</comment>
<dbReference type="GO" id="GO:0000270">
    <property type="term" value="P:peptidoglycan metabolic process"/>
    <property type="evidence" value="ECO:0007669"/>
    <property type="project" value="TreeGrafter"/>
</dbReference>
<evidence type="ECO:0000256" key="2">
    <source>
        <dbReference type="ARBA" id="ARBA00022801"/>
    </source>
</evidence>
<proteinExistence type="inferred from homology"/>
<organism evidence="3">
    <name type="scientific">freshwater metagenome</name>
    <dbReference type="NCBI Taxonomy" id="449393"/>
    <lineage>
        <taxon>unclassified sequences</taxon>
        <taxon>metagenomes</taxon>
        <taxon>ecological metagenomes</taxon>
    </lineage>
</organism>
<evidence type="ECO:0000256" key="1">
    <source>
        <dbReference type="ARBA" id="ARBA00006096"/>
    </source>
</evidence>
<dbReference type="GO" id="GO:0004185">
    <property type="term" value="F:serine-type carboxypeptidase activity"/>
    <property type="evidence" value="ECO:0007669"/>
    <property type="project" value="InterPro"/>
</dbReference>
<gene>
    <name evidence="4" type="ORF">UFOPK1951_00092</name>
    <name evidence="3" type="ORF">UFOPK4182_00127</name>
</gene>
<evidence type="ECO:0000313" key="4">
    <source>
        <dbReference type="EMBL" id="CAB4619493.1"/>
    </source>
</evidence>
<dbReference type="EMBL" id="CAEUNI010000006">
    <property type="protein sequence ID" value="CAB4370492.1"/>
    <property type="molecule type" value="Genomic_DNA"/>
</dbReference>
<dbReference type="NCBIfam" id="TIGR00666">
    <property type="entry name" value="PBP4"/>
    <property type="match status" value="1"/>
</dbReference>
<dbReference type="Gene3D" id="3.40.710.10">
    <property type="entry name" value="DD-peptidase/beta-lactamase superfamily"/>
    <property type="match status" value="2"/>
</dbReference>